<protein>
    <submittedName>
        <fullName evidence="1">Uncharacterized protein</fullName>
    </submittedName>
</protein>
<sequence>MAIVDAFRYQDNEWPSKKPTTTDAKFSHLPARWDSVKGTNESLERQMSELEENFSLETGGYQDTVGRLEEDIHNMKDEMARHLRE</sequence>
<keyword evidence="2" id="KW-1185">Reference proteome</keyword>
<name>A0ACB9WAV2_CHAAC</name>
<accession>A0ACB9WAV2</accession>
<organism evidence="1 2">
    <name type="scientific">Chaenocephalus aceratus</name>
    <name type="common">Blackfin icefish</name>
    <name type="synonym">Chaenichthys aceratus</name>
    <dbReference type="NCBI Taxonomy" id="36190"/>
    <lineage>
        <taxon>Eukaryota</taxon>
        <taxon>Metazoa</taxon>
        <taxon>Chordata</taxon>
        <taxon>Craniata</taxon>
        <taxon>Vertebrata</taxon>
        <taxon>Euteleostomi</taxon>
        <taxon>Actinopterygii</taxon>
        <taxon>Neopterygii</taxon>
        <taxon>Teleostei</taxon>
        <taxon>Neoteleostei</taxon>
        <taxon>Acanthomorphata</taxon>
        <taxon>Eupercaria</taxon>
        <taxon>Perciformes</taxon>
        <taxon>Notothenioidei</taxon>
        <taxon>Channichthyidae</taxon>
        <taxon>Chaenocephalus</taxon>
    </lineage>
</organism>
<evidence type="ECO:0000313" key="1">
    <source>
        <dbReference type="EMBL" id="KAI4810372.1"/>
    </source>
</evidence>
<dbReference type="Proteomes" id="UP001057452">
    <property type="component" value="Chromosome 17"/>
</dbReference>
<dbReference type="EMBL" id="CM043801">
    <property type="protein sequence ID" value="KAI4810372.1"/>
    <property type="molecule type" value="Genomic_DNA"/>
</dbReference>
<gene>
    <name evidence="1" type="ORF">KUCAC02_019207</name>
</gene>
<comment type="caution">
    <text evidence="1">The sequence shown here is derived from an EMBL/GenBank/DDBJ whole genome shotgun (WGS) entry which is preliminary data.</text>
</comment>
<proteinExistence type="predicted"/>
<reference evidence="1" key="1">
    <citation type="submission" date="2022-05" db="EMBL/GenBank/DDBJ databases">
        <title>Chromosome-level genome of Chaenocephalus aceratus.</title>
        <authorList>
            <person name="Park H."/>
        </authorList>
    </citation>
    <scope>NUCLEOTIDE SEQUENCE</scope>
    <source>
        <strain evidence="1">KU_202001</strain>
    </source>
</reference>
<evidence type="ECO:0000313" key="2">
    <source>
        <dbReference type="Proteomes" id="UP001057452"/>
    </source>
</evidence>